<protein>
    <submittedName>
        <fullName evidence="1">Uncharacterized protein</fullName>
    </submittedName>
</protein>
<dbReference type="Proteomes" id="UP000320762">
    <property type="component" value="Unassembled WGS sequence"/>
</dbReference>
<dbReference type="OrthoDB" id="2889343at2759"/>
<reference evidence="1 2" key="1">
    <citation type="journal article" date="2019" name="New Phytol.">
        <title>Comparative genomics reveals unique wood-decay strategies and fruiting body development in the Schizophyllaceae.</title>
        <authorList>
            <person name="Almasi E."/>
            <person name="Sahu N."/>
            <person name="Krizsan K."/>
            <person name="Balint B."/>
            <person name="Kovacs G.M."/>
            <person name="Kiss B."/>
            <person name="Cseklye J."/>
            <person name="Drula E."/>
            <person name="Henrissat B."/>
            <person name="Nagy I."/>
            <person name="Chovatia M."/>
            <person name="Adam C."/>
            <person name="LaButti K."/>
            <person name="Lipzen A."/>
            <person name="Riley R."/>
            <person name="Grigoriev I.V."/>
            <person name="Nagy L.G."/>
        </authorList>
    </citation>
    <scope>NUCLEOTIDE SEQUENCE [LARGE SCALE GENOMIC DNA]</scope>
    <source>
        <strain evidence="1 2">NL-1724</strain>
    </source>
</reference>
<dbReference type="AlphaFoldDB" id="A0A550CXB7"/>
<dbReference type="STRING" id="97359.A0A550CXB7"/>
<name>A0A550CXB7_9AGAR</name>
<comment type="caution">
    <text evidence="1">The sequence shown here is derived from an EMBL/GenBank/DDBJ whole genome shotgun (WGS) entry which is preliminary data.</text>
</comment>
<gene>
    <name evidence="1" type="ORF">BD626DRAFT_563189</name>
</gene>
<organism evidence="1 2">
    <name type="scientific">Schizophyllum amplum</name>
    <dbReference type="NCBI Taxonomy" id="97359"/>
    <lineage>
        <taxon>Eukaryota</taxon>
        <taxon>Fungi</taxon>
        <taxon>Dikarya</taxon>
        <taxon>Basidiomycota</taxon>
        <taxon>Agaricomycotina</taxon>
        <taxon>Agaricomycetes</taxon>
        <taxon>Agaricomycetidae</taxon>
        <taxon>Agaricales</taxon>
        <taxon>Schizophyllaceae</taxon>
        <taxon>Schizophyllum</taxon>
    </lineage>
</organism>
<accession>A0A550CXB7</accession>
<proteinExistence type="predicted"/>
<sequence>MDQLNNAVADAVQDSIGLYEKAPSAGFPPAVDADVPMSNEIFQRIPVEIYILIFEFCVADDAQPPYDFFFDDTTKAPWTLGHVCFKWRSIAVDAPSLWTVVCLSTCLLQQASQPEERVAEMWRLYLQRSKTLPISLFVLSEEYLPAAILDPLLDCCERWRDVFLFIHPNHVPRLATIRDRLPLLRSMQFIPTVEVEGNPVDDVPSIVGTAPSLRHLALRGHALDLRLSFPWSQIQIFEANYIEPAEILSIVPAMPHIVRLKLGREPPEHAPVNKENWVVRHDEIRNFTLDTVNEHIEGHPGDLIDHLKLPSLSCLSILCDGEECLEDIHALLKRSACTVETLKLGIRFQHLEGLLNLLHTQPQLKRVSRLSLNDGEPIWGEAFLHALTMSEDDPGSVVMPLLREIDILLDTDEPRVAVQRWLGVFESRVNPVQPADREAPRIQPLLRVEIGSRTRVGIVDNRQTVERLQGLVRAGLQVDIFYRNSID</sequence>
<keyword evidence="2" id="KW-1185">Reference proteome</keyword>
<evidence type="ECO:0000313" key="1">
    <source>
        <dbReference type="EMBL" id="TRM69444.1"/>
    </source>
</evidence>
<evidence type="ECO:0000313" key="2">
    <source>
        <dbReference type="Proteomes" id="UP000320762"/>
    </source>
</evidence>
<dbReference type="EMBL" id="VDMD01000001">
    <property type="protein sequence ID" value="TRM69444.1"/>
    <property type="molecule type" value="Genomic_DNA"/>
</dbReference>